<protein>
    <submittedName>
        <fullName evidence="2">Uncharacterized protein</fullName>
    </submittedName>
</protein>
<dbReference type="EMBL" id="FN649740">
    <property type="protein sequence ID" value="CBN76163.1"/>
    <property type="molecule type" value="Genomic_DNA"/>
</dbReference>
<dbReference type="AlphaFoldDB" id="D8LLS7"/>
<gene>
    <name evidence="2" type="ORF">Esi_0370_0004</name>
</gene>
<dbReference type="Proteomes" id="UP000002630">
    <property type="component" value="Linkage Group LG15"/>
</dbReference>
<keyword evidence="1" id="KW-0812">Transmembrane</keyword>
<dbReference type="EMBL" id="FN648565">
    <property type="protein sequence ID" value="CBN76163.1"/>
    <property type="molecule type" value="Genomic_DNA"/>
</dbReference>
<sequence>MVMAAAVGVPDSPPAAKLPPGAYYALTVLTALNVINVWHRYLVACSTERPG</sequence>
<dbReference type="OrthoDB" id="10326757at2759"/>
<accession>D8LLS7</accession>
<evidence type="ECO:0000313" key="2">
    <source>
        <dbReference type="EMBL" id="CBN76163.1"/>
    </source>
</evidence>
<organism evidence="2 3">
    <name type="scientific">Ectocarpus siliculosus</name>
    <name type="common">Brown alga</name>
    <name type="synonym">Conferva siliculosa</name>
    <dbReference type="NCBI Taxonomy" id="2880"/>
    <lineage>
        <taxon>Eukaryota</taxon>
        <taxon>Sar</taxon>
        <taxon>Stramenopiles</taxon>
        <taxon>Ochrophyta</taxon>
        <taxon>PX clade</taxon>
        <taxon>Phaeophyceae</taxon>
        <taxon>Ectocarpales</taxon>
        <taxon>Ectocarpaceae</taxon>
        <taxon>Ectocarpus</taxon>
    </lineage>
</organism>
<name>D8LLS7_ECTSI</name>
<evidence type="ECO:0000313" key="3">
    <source>
        <dbReference type="Proteomes" id="UP000002630"/>
    </source>
</evidence>
<reference evidence="2 3" key="1">
    <citation type="journal article" date="2010" name="Nature">
        <title>The Ectocarpus genome and the independent evolution of multicellularity in brown algae.</title>
        <authorList>
            <person name="Cock J.M."/>
            <person name="Sterck L."/>
            <person name="Rouze P."/>
            <person name="Scornet D."/>
            <person name="Allen A.E."/>
            <person name="Amoutzias G."/>
            <person name="Anthouard V."/>
            <person name="Artiguenave F."/>
            <person name="Aury J.M."/>
            <person name="Badger J.H."/>
            <person name="Beszteri B."/>
            <person name="Billiau K."/>
            <person name="Bonnet E."/>
            <person name="Bothwell J.H."/>
            <person name="Bowler C."/>
            <person name="Boyen C."/>
            <person name="Brownlee C."/>
            <person name="Carrano C.J."/>
            <person name="Charrier B."/>
            <person name="Cho G.Y."/>
            <person name="Coelho S.M."/>
            <person name="Collen J."/>
            <person name="Corre E."/>
            <person name="Da Silva C."/>
            <person name="Delage L."/>
            <person name="Delaroque N."/>
            <person name="Dittami S.M."/>
            <person name="Doulbeau S."/>
            <person name="Elias M."/>
            <person name="Farnham G."/>
            <person name="Gachon C.M."/>
            <person name="Gschloessl B."/>
            <person name="Heesch S."/>
            <person name="Jabbari K."/>
            <person name="Jubin C."/>
            <person name="Kawai H."/>
            <person name="Kimura K."/>
            <person name="Kloareg B."/>
            <person name="Kupper F.C."/>
            <person name="Lang D."/>
            <person name="Le Bail A."/>
            <person name="Leblanc C."/>
            <person name="Lerouge P."/>
            <person name="Lohr M."/>
            <person name="Lopez P.J."/>
            <person name="Martens C."/>
            <person name="Maumus F."/>
            <person name="Michel G."/>
            <person name="Miranda-Saavedra D."/>
            <person name="Morales J."/>
            <person name="Moreau H."/>
            <person name="Motomura T."/>
            <person name="Nagasato C."/>
            <person name="Napoli C.A."/>
            <person name="Nelson D.R."/>
            <person name="Nyvall-Collen P."/>
            <person name="Peters A.F."/>
            <person name="Pommier C."/>
            <person name="Potin P."/>
            <person name="Poulain J."/>
            <person name="Quesneville H."/>
            <person name="Read B."/>
            <person name="Rensing S.A."/>
            <person name="Ritter A."/>
            <person name="Rousvoal S."/>
            <person name="Samanta M."/>
            <person name="Samson G."/>
            <person name="Schroeder D.C."/>
            <person name="Segurens B."/>
            <person name="Strittmatter M."/>
            <person name="Tonon T."/>
            <person name="Tregear J.W."/>
            <person name="Valentin K."/>
            <person name="von Dassow P."/>
            <person name="Yamagishi T."/>
            <person name="Van de Peer Y."/>
            <person name="Wincker P."/>
        </authorList>
    </citation>
    <scope>NUCLEOTIDE SEQUENCE [LARGE SCALE GENOMIC DNA]</scope>
    <source>
        <strain evidence="3">Ec32 / CCAP1310/4</strain>
    </source>
</reference>
<keyword evidence="1" id="KW-1133">Transmembrane helix</keyword>
<keyword evidence="3" id="KW-1185">Reference proteome</keyword>
<dbReference type="InParanoid" id="D8LLS7"/>
<keyword evidence="1" id="KW-0472">Membrane</keyword>
<feature type="transmembrane region" description="Helical" evidence="1">
    <location>
        <begin position="22"/>
        <end position="43"/>
    </location>
</feature>
<evidence type="ECO:0000256" key="1">
    <source>
        <dbReference type="SAM" id="Phobius"/>
    </source>
</evidence>
<proteinExistence type="predicted"/>